<reference evidence="3 4" key="1">
    <citation type="submission" date="2020-04" db="EMBL/GenBank/DDBJ databases">
        <title>MicrobeNet Type strains.</title>
        <authorList>
            <person name="Nicholson A.C."/>
        </authorList>
    </citation>
    <scope>NUCLEOTIDE SEQUENCE [LARGE SCALE GENOMIC DNA]</scope>
    <source>
        <strain evidence="3 4">ATCC BAA-14</strain>
    </source>
</reference>
<dbReference type="Proteomes" id="UP000563898">
    <property type="component" value="Unassembled WGS sequence"/>
</dbReference>
<evidence type="ECO:0000313" key="4">
    <source>
        <dbReference type="Proteomes" id="UP000563898"/>
    </source>
</evidence>
<keyword evidence="2" id="KW-0472">Membrane</keyword>
<gene>
    <name evidence="3" type="ORF">HGA05_15230</name>
</gene>
<proteinExistence type="predicted"/>
<dbReference type="Gene3D" id="2.60.40.2880">
    <property type="entry name" value="MmpS1-5, C-terminal soluble domain"/>
    <property type="match status" value="1"/>
</dbReference>
<feature type="region of interest" description="Disordered" evidence="1">
    <location>
        <begin position="139"/>
        <end position="179"/>
    </location>
</feature>
<feature type="compositionally biased region" description="Gly residues" evidence="1">
    <location>
        <begin position="168"/>
        <end position="178"/>
    </location>
</feature>
<accession>A0A846WQA9</accession>
<feature type="region of interest" description="Disordered" evidence="1">
    <location>
        <begin position="1"/>
        <end position="102"/>
    </location>
</feature>
<sequence length="265" mass="27176">MRRLGDPEVIGSGDMGQPTGQRPDGADDYRTPLLPGNYPPLGYSDRGLPRYTAADLAAGGTPQSAPRHDVAPVPLSDGPDGVEMGMAGTDAEPPHHPRRSGEERGVGATVVIFAVVGLVIVGLVVFGVRSLHQQQNPTITLPTADPTDTYSLPVLPTRPGVPSQPGGDQPGGGSGGATPGAQVTYTVTINGVGTILYVDDVGVRTDFTPPANWTVTFAASRNPLRLLVVAGDGSSAHCTITVAGRPVADDSVEASSTRRTATCIA</sequence>
<dbReference type="EMBL" id="JAAXPC010000008">
    <property type="protein sequence ID" value="NKY02923.1"/>
    <property type="molecule type" value="Genomic_DNA"/>
</dbReference>
<feature type="transmembrane region" description="Helical" evidence="2">
    <location>
        <begin position="106"/>
        <end position="128"/>
    </location>
</feature>
<feature type="compositionally biased region" description="Low complexity" evidence="1">
    <location>
        <begin position="32"/>
        <end position="43"/>
    </location>
</feature>
<evidence type="ECO:0000256" key="1">
    <source>
        <dbReference type="SAM" id="MobiDB-lite"/>
    </source>
</evidence>
<dbReference type="InterPro" id="IPR038468">
    <property type="entry name" value="MmpS_C"/>
</dbReference>
<feature type="compositionally biased region" description="Basic and acidic residues" evidence="1">
    <location>
        <begin position="92"/>
        <end position="102"/>
    </location>
</feature>
<comment type="caution">
    <text evidence="3">The sequence shown here is derived from an EMBL/GenBank/DDBJ whole genome shotgun (WGS) entry which is preliminary data.</text>
</comment>
<dbReference type="AlphaFoldDB" id="A0A846WQA9"/>
<protein>
    <submittedName>
        <fullName evidence="3">Uncharacterized protein</fullName>
    </submittedName>
</protein>
<name>A0A846WQA9_9ACTN</name>
<keyword evidence="2" id="KW-1133">Transmembrane helix</keyword>
<keyword evidence="2" id="KW-0812">Transmembrane</keyword>
<feature type="compositionally biased region" description="Polar residues" evidence="1">
    <location>
        <begin position="139"/>
        <end position="150"/>
    </location>
</feature>
<evidence type="ECO:0000256" key="2">
    <source>
        <dbReference type="SAM" id="Phobius"/>
    </source>
</evidence>
<evidence type="ECO:0000313" key="3">
    <source>
        <dbReference type="EMBL" id="NKY02923.1"/>
    </source>
</evidence>
<organism evidence="3 4">
    <name type="scientific">Gordonia polyisoprenivorans</name>
    <dbReference type="NCBI Taxonomy" id="84595"/>
    <lineage>
        <taxon>Bacteria</taxon>
        <taxon>Bacillati</taxon>
        <taxon>Actinomycetota</taxon>
        <taxon>Actinomycetes</taxon>
        <taxon>Mycobacteriales</taxon>
        <taxon>Gordoniaceae</taxon>
        <taxon>Gordonia</taxon>
    </lineage>
</organism>